<evidence type="ECO:0000313" key="1">
    <source>
        <dbReference type="Ensembl" id="ENSLCAP00010008947.1"/>
    </source>
</evidence>
<proteinExistence type="predicted"/>
<dbReference type="GeneTree" id="ENSGT01030000237627"/>
<dbReference type="AlphaFoldDB" id="A0A4W6CBI5"/>
<protein>
    <submittedName>
        <fullName evidence="1">Uncharacterized protein</fullName>
    </submittedName>
</protein>
<sequence>MPHTICYLHNLVFKNRRVSASDLAQGLSVETVTDHTVRGTLYKVYEQEHEKKPDECWQYILWRVIYQNYITQAHC</sequence>
<reference evidence="1" key="2">
    <citation type="submission" date="2025-08" db="UniProtKB">
        <authorList>
            <consortium name="Ensembl"/>
        </authorList>
    </citation>
    <scope>IDENTIFICATION</scope>
</reference>
<reference evidence="1" key="3">
    <citation type="submission" date="2025-09" db="UniProtKB">
        <authorList>
            <consortium name="Ensembl"/>
        </authorList>
    </citation>
    <scope>IDENTIFICATION</scope>
</reference>
<dbReference type="Ensembl" id="ENSLCAT00010009153.1">
    <property type="protein sequence ID" value="ENSLCAP00010008947.1"/>
    <property type="gene ID" value="ENSLCAG00010004296.1"/>
</dbReference>
<accession>A0A4W6CBI5</accession>
<name>A0A4W6CBI5_LATCA</name>
<reference evidence="2" key="1">
    <citation type="submission" date="2015-09" db="EMBL/GenBank/DDBJ databases">
        <authorList>
            <person name="Sai Rama Sridatta P."/>
        </authorList>
    </citation>
    <scope>NUCLEOTIDE SEQUENCE [LARGE SCALE GENOMIC DNA]</scope>
</reference>
<keyword evidence="2" id="KW-1185">Reference proteome</keyword>
<organism evidence="1 2">
    <name type="scientific">Lates calcarifer</name>
    <name type="common">Barramundi</name>
    <name type="synonym">Holocentrus calcarifer</name>
    <dbReference type="NCBI Taxonomy" id="8187"/>
    <lineage>
        <taxon>Eukaryota</taxon>
        <taxon>Metazoa</taxon>
        <taxon>Chordata</taxon>
        <taxon>Craniata</taxon>
        <taxon>Vertebrata</taxon>
        <taxon>Euteleostomi</taxon>
        <taxon>Actinopterygii</taxon>
        <taxon>Neopterygii</taxon>
        <taxon>Teleostei</taxon>
        <taxon>Neoteleostei</taxon>
        <taxon>Acanthomorphata</taxon>
        <taxon>Carangaria</taxon>
        <taxon>Carangaria incertae sedis</taxon>
        <taxon>Centropomidae</taxon>
        <taxon>Lates</taxon>
    </lineage>
</organism>
<dbReference type="InParanoid" id="A0A4W6CBI5"/>
<evidence type="ECO:0000313" key="2">
    <source>
        <dbReference type="Proteomes" id="UP000314980"/>
    </source>
</evidence>
<dbReference type="Proteomes" id="UP000314980">
    <property type="component" value="Unassembled WGS sequence"/>
</dbReference>